<name>A0A6B9FC44_9EURY</name>
<dbReference type="OrthoDB" id="221894at2157"/>
<organism evidence="2 3">
    <name type="scientific">Haloplanus rallus</name>
    <dbReference type="NCBI Taxonomy" id="1816183"/>
    <lineage>
        <taxon>Archaea</taxon>
        <taxon>Methanobacteriati</taxon>
        <taxon>Methanobacteriota</taxon>
        <taxon>Stenosarchaea group</taxon>
        <taxon>Halobacteria</taxon>
        <taxon>Halobacteriales</taxon>
        <taxon>Haloferacaceae</taxon>
        <taxon>Haloplanus</taxon>
    </lineage>
</organism>
<keyword evidence="1" id="KW-0812">Transmembrane</keyword>
<reference evidence="2 3" key="1">
    <citation type="submission" date="2018-12" db="EMBL/GenBank/DDBJ databases">
        <title>Complete genome sequence of Haloplanus rallus MBLA0036.</title>
        <authorList>
            <person name="Nam Y.-d."/>
            <person name="Kang J."/>
            <person name="Chung W.-H."/>
            <person name="Park Y.S."/>
        </authorList>
    </citation>
    <scope>NUCLEOTIDE SEQUENCE [LARGE SCALE GENOMIC DNA]</scope>
    <source>
        <strain evidence="2 3">MBLA0036</strain>
    </source>
</reference>
<evidence type="ECO:0000313" key="2">
    <source>
        <dbReference type="EMBL" id="QGX93750.1"/>
    </source>
</evidence>
<keyword evidence="1" id="KW-0472">Membrane</keyword>
<protein>
    <submittedName>
        <fullName evidence="2">Uncharacterized protein</fullName>
    </submittedName>
</protein>
<dbReference type="AlphaFoldDB" id="A0A6B9FC44"/>
<accession>A0A6B9FC44</accession>
<sequence>MQRDYRLALYALGISAVLLVASGVVVIAGASLPSDPIASPADGTNTTQLEADQQFNVTQTRTDQGKYTLQQAQRTCSGALRLNSSARNSTTHRVGNVTVTLVTHHDGAVIEEIGRQRLAELVVTKVGTRAGLSEYRQLEIQINQYYESTARDKPLDIAGIRVRPADDCLPLVRGTVNHTNESVTVQTVRPDVQAVSLNYTDDMGVLDQADRELIERLVVSDKQTSYNVRAHLDATELDATVTEATADGHVDIKLQRPDGNGSTVMLTVDLSAETVVHSWVELQIDDSNIEMVDEDSSAGADNTTAQTKNITINLNESNRTVVNDTSG</sequence>
<feature type="transmembrane region" description="Helical" evidence="1">
    <location>
        <begin position="7"/>
        <end position="30"/>
    </location>
</feature>
<keyword evidence="3" id="KW-1185">Reference proteome</keyword>
<evidence type="ECO:0000256" key="1">
    <source>
        <dbReference type="SAM" id="Phobius"/>
    </source>
</evidence>
<dbReference type="RefSeq" id="WP_157687990.1">
    <property type="nucleotide sequence ID" value="NZ_CP034345.1"/>
</dbReference>
<gene>
    <name evidence="2" type="ORF">EI982_02560</name>
</gene>
<dbReference type="GeneID" id="43368386"/>
<dbReference type="EMBL" id="CP034345">
    <property type="protein sequence ID" value="QGX93750.1"/>
    <property type="molecule type" value="Genomic_DNA"/>
</dbReference>
<keyword evidence="1" id="KW-1133">Transmembrane helix</keyword>
<evidence type="ECO:0000313" key="3">
    <source>
        <dbReference type="Proteomes" id="UP000428325"/>
    </source>
</evidence>
<dbReference type="Proteomes" id="UP000428325">
    <property type="component" value="Chromosome"/>
</dbReference>
<dbReference type="KEGG" id="hra:EI982_02560"/>
<proteinExistence type="predicted"/>